<protein>
    <submittedName>
        <fullName evidence="1">Uncharacterized protein</fullName>
    </submittedName>
</protein>
<sequence>MSGPSEYGGKMRKLCARCLYWLPPKGKDILCEVEGTCRYRPVGTKSSGNAECHTEACGSCEFWEPHPNPQRNHDEY</sequence>
<evidence type="ECO:0000313" key="2">
    <source>
        <dbReference type="Proteomes" id="UP000189733"/>
    </source>
</evidence>
<dbReference type="AlphaFoldDB" id="A0A1T4VNN1"/>
<organism evidence="1 2">
    <name type="scientific">Desulfobaculum bizertense DSM 18034</name>
    <dbReference type="NCBI Taxonomy" id="1121442"/>
    <lineage>
        <taxon>Bacteria</taxon>
        <taxon>Pseudomonadati</taxon>
        <taxon>Thermodesulfobacteriota</taxon>
        <taxon>Desulfovibrionia</taxon>
        <taxon>Desulfovibrionales</taxon>
        <taxon>Desulfovibrionaceae</taxon>
        <taxon>Desulfobaculum</taxon>
    </lineage>
</organism>
<gene>
    <name evidence="1" type="ORF">SAMN02745702_00617</name>
</gene>
<dbReference type="EMBL" id="FUYA01000002">
    <property type="protein sequence ID" value="SKA66546.1"/>
    <property type="molecule type" value="Genomic_DNA"/>
</dbReference>
<accession>A0A1T4VNN1</accession>
<name>A0A1T4VNN1_9BACT</name>
<proteinExistence type="predicted"/>
<reference evidence="1 2" key="1">
    <citation type="submission" date="2017-02" db="EMBL/GenBank/DDBJ databases">
        <authorList>
            <person name="Peterson S.W."/>
        </authorList>
    </citation>
    <scope>NUCLEOTIDE SEQUENCE [LARGE SCALE GENOMIC DNA]</scope>
    <source>
        <strain evidence="1 2">DSM 18034</strain>
    </source>
</reference>
<dbReference type="Proteomes" id="UP000189733">
    <property type="component" value="Unassembled WGS sequence"/>
</dbReference>
<dbReference type="STRING" id="1121442.SAMN02745702_00617"/>
<keyword evidence="2" id="KW-1185">Reference proteome</keyword>
<evidence type="ECO:0000313" key="1">
    <source>
        <dbReference type="EMBL" id="SKA66546.1"/>
    </source>
</evidence>